<proteinExistence type="predicted"/>
<name>A0ACC2PA70_9HYME</name>
<comment type="caution">
    <text evidence="1">The sequence shown here is derived from an EMBL/GenBank/DDBJ whole genome shotgun (WGS) entry which is preliminary data.</text>
</comment>
<dbReference type="Proteomes" id="UP001239111">
    <property type="component" value="Chromosome 2"/>
</dbReference>
<sequence>MPRNSRWKLAIVTSGITECLVYAEAKYCAFEIHGEPKYYVCPKTEYCCNFGCCVSPGFQIYHLWYYWLLVIIMFLVCSGGGWWYRYWLQGRYRAATSAIPTRSSNLRSQSSLRSSACQAQQARISYNTARNTVLLHRMWKGPQRGSVAYGAGLAGASAAAAAASSGVAHHYQNTSVLLNDVGCPYYQLYGPPPSYETVIAQSRAAAAAKQLQQQQQQQQQQQTDGTPDASTTTTTSTNPIVTEESCCIPGFSTQDGRCPEMSIPQLPGYFYGTEGAPGFVAPLTAPSWQGWYTRFGTRDDGMGCSSQLEPCGVAIQQQAHLAHQQQQMALAVEAERNMSGVPGGSYLASRTTLPHHSGTEGTPGRAPGPSSNVIAVQPIAAATAESISTSTRPRKGQSKRKLDRSRSLE</sequence>
<gene>
    <name evidence="1" type="ORF">QAD02_016072</name>
</gene>
<keyword evidence="2" id="KW-1185">Reference proteome</keyword>
<evidence type="ECO:0000313" key="2">
    <source>
        <dbReference type="Proteomes" id="UP001239111"/>
    </source>
</evidence>
<dbReference type="EMBL" id="CM056742">
    <property type="protein sequence ID" value="KAJ8680285.1"/>
    <property type="molecule type" value="Genomic_DNA"/>
</dbReference>
<evidence type="ECO:0000313" key="1">
    <source>
        <dbReference type="EMBL" id="KAJ8680285.1"/>
    </source>
</evidence>
<organism evidence="1 2">
    <name type="scientific">Eretmocerus hayati</name>
    <dbReference type="NCBI Taxonomy" id="131215"/>
    <lineage>
        <taxon>Eukaryota</taxon>
        <taxon>Metazoa</taxon>
        <taxon>Ecdysozoa</taxon>
        <taxon>Arthropoda</taxon>
        <taxon>Hexapoda</taxon>
        <taxon>Insecta</taxon>
        <taxon>Pterygota</taxon>
        <taxon>Neoptera</taxon>
        <taxon>Endopterygota</taxon>
        <taxon>Hymenoptera</taxon>
        <taxon>Apocrita</taxon>
        <taxon>Proctotrupomorpha</taxon>
        <taxon>Chalcidoidea</taxon>
        <taxon>Aphelinidae</taxon>
        <taxon>Aphelininae</taxon>
        <taxon>Eretmocerus</taxon>
    </lineage>
</organism>
<reference evidence="1" key="1">
    <citation type="submission" date="2023-04" db="EMBL/GenBank/DDBJ databases">
        <title>A chromosome-level genome assembly of the parasitoid wasp Eretmocerus hayati.</title>
        <authorList>
            <person name="Zhong Y."/>
            <person name="Liu S."/>
            <person name="Liu Y."/>
        </authorList>
    </citation>
    <scope>NUCLEOTIDE SEQUENCE</scope>
    <source>
        <strain evidence="1">ZJU_SS_LIU_2023</strain>
    </source>
</reference>
<accession>A0ACC2PA70</accession>
<protein>
    <submittedName>
        <fullName evidence="1">Uncharacterized protein</fullName>
    </submittedName>
</protein>